<sequence>MAIFALPHKNTTIKVDGDDVALTYGAGEVGYITISLSTAQAVTWWKAVDTISGVYDQSIGLVETQDADHGPKTIKLAISKFTDSAHFVFWKAKFLGIHTPTDHYYFVPDELNGKVVGFDWKTA</sequence>
<keyword evidence="2" id="KW-1185">Reference proteome</keyword>
<reference evidence="1 2" key="1">
    <citation type="submission" date="2006-07" db="EMBL/GenBank/DDBJ databases">
        <title>Annotation of the draft genome assembly of Chlorobium ferroxidans DSM 13031.</title>
        <authorList>
            <consortium name="US DOE Joint Genome Institute (JGI-ORNL)"/>
            <person name="Larimer F."/>
            <person name="Land M."/>
            <person name="Hauser L."/>
        </authorList>
    </citation>
    <scope>NUCLEOTIDE SEQUENCE [LARGE SCALE GENOMIC DNA]</scope>
    <source>
        <strain evidence="1 2">DSM 13031</strain>
    </source>
</reference>
<accession>Q0YPD7</accession>
<gene>
    <name evidence="1" type="ORF">CferDRAFT_0171</name>
</gene>
<dbReference type="Proteomes" id="UP000004162">
    <property type="component" value="Unassembled WGS sequence"/>
</dbReference>
<name>Q0YPD7_9CHLB</name>
<dbReference type="EMBL" id="AASE01000029">
    <property type="protein sequence ID" value="EAT58164.1"/>
    <property type="molecule type" value="Genomic_DNA"/>
</dbReference>
<protein>
    <submittedName>
        <fullName evidence="1">Uncharacterized protein</fullName>
    </submittedName>
</protein>
<reference evidence="1 2" key="2">
    <citation type="submission" date="2006-07" db="EMBL/GenBank/DDBJ databases">
        <title>Sequencing of the draft genome and assembly of Chlorobium ferroxidans DSM 13031.</title>
        <authorList>
            <consortium name="US DOE Joint Genome Institute (JGI-PGF)"/>
            <person name="Copeland A."/>
            <person name="Lucas S."/>
            <person name="Lapidus A."/>
            <person name="Barry K."/>
            <person name="Glavina del Rio T."/>
            <person name="Dalin E."/>
            <person name="Tice H."/>
            <person name="Bruce D."/>
            <person name="Pitluck S."/>
            <person name="Richardson P."/>
        </authorList>
    </citation>
    <scope>NUCLEOTIDE SEQUENCE [LARGE SCALE GENOMIC DNA]</scope>
    <source>
        <strain evidence="1 2">DSM 13031</strain>
    </source>
</reference>
<proteinExistence type="predicted"/>
<evidence type="ECO:0000313" key="1">
    <source>
        <dbReference type="EMBL" id="EAT58164.1"/>
    </source>
</evidence>
<dbReference type="RefSeq" id="WP_006367248.1">
    <property type="nucleotide sequence ID" value="NZ_AASE01000029.1"/>
</dbReference>
<comment type="caution">
    <text evidence="1">The sequence shown here is derived from an EMBL/GenBank/DDBJ whole genome shotgun (WGS) entry which is preliminary data.</text>
</comment>
<organism evidence="1 2">
    <name type="scientific">Chlorobium ferrooxidans DSM 13031</name>
    <dbReference type="NCBI Taxonomy" id="377431"/>
    <lineage>
        <taxon>Bacteria</taxon>
        <taxon>Pseudomonadati</taxon>
        <taxon>Chlorobiota</taxon>
        <taxon>Chlorobiia</taxon>
        <taxon>Chlorobiales</taxon>
        <taxon>Chlorobiaceae</taxon>
        <taxon>Chlorobium/Pelodictyon group</taxon>
        <taxon>Chlorobium</taxon>
    </lineage>
</organism>
<evidence type="ECO:0000313" key="2">
    <source>
        <dbReference type="Proteomes" id="UP000004162"/>
    </source>
</evidence>
<dbReference type="AlphaFoldDB" id="Q0YPD7"/>